<keyword evidence="7" id="KW-0175">Coiled coil</keyword>
<keyword evidence="6" id="KW-0067">ATP-binding</keyword>
<dbReference type="InterPro" id="IPR050905">
    <property type="entry name" value="Plant_NBS-LRR"/>
</dbReference>
<dbReference type="InterPro" id="IPR032675">
    <property type="entry name" value="LRR_dom_sf"/>
</dbReference>
<dbReference type="SUPFAM" id="SSF52540">
    <property type="entry name" value="P-loop containing nucleoside triphosphate hydrolases"/>
    <property type="match status" value="1"/>
</dbReference>
<dbReference type="GO" id="GO:0043531">
    <property type="term" value="F:ADP binding"/>
    <property type="evidence" value="ECO:0007669"/>
    <property type="project" value="InterPro"/>
</dbReference>
<dbReference type="GO" id="GO:0006952">
    <property type="term" value="P:defense response"/>
    <property type="evidence" value="ECO:0007669"/>
    <property type="project" value="UniProtKB-KW"/>
</dbReference>
<evidence type="ECO:0000256" key="2">
    <source>
        <dbReference type="ARBA" id="ARBA00022614"/>
    </source>
</evidence>
<evidence type="ECO:0000256" key="3">
    <source>
        <dbReference type="ARBA" id="ARBA00022737"/>
    </source>
</evidence>
<evidence type="ECO:0000256" key="5">
    <source>
        <dbReference type="ARBA" id="ARBA00022821"/>
    </source>
</evidence>
<dbReference type="InterPro" id="IPR057135">
    <property type="entry name" value="At4g27190-like_LRR"/>
</dbReference>
<dbReference type="EMBL" id="JBCGBO010000004">
    <property type="protein sequence ID" value="KAK9209247.1"/>
    <property type="molecule type" value="Genomic_DNA"/>
</dbReference>
<dbReference type="Gene3D" id="1.10.8.430">
    <property type="entry name" value="Helical domain of apoptotic protease-activating factors"/>
    <property type="match status" value="1"/>
</dbReference>
<dbReference type="SUPFAM" id="SSF52058">
    <property type="entry name" value="L domain-like"/>
    <property type="match status" value="1"/>
</dbReference>
<dbReference type="InterPro" id="IPR002182">
    <property type="entry name" value="NB-ARC"/>
</dbReference>
<sequence length="1428" mass="160698">MLMRDSGCPLYHDQDLCSINSITTKISSCKASSPEVPAYTEAGQSTPAFPPFALVILPPPESGCPISVVVGGCVAFEIGLVLPRLPDSYEIYLFEEPCYQISAHHSWSSSKHIPQTEFFAIINGIKRRKDDYSFKEEGKVQLLPLRGFKDDGVVLIEEEPGEAARTENISLRKHTTEFEIIPCCLDFYVLVIGSQEKFCRVLRISPYRRLEMATEILGGALSKIGEYLVEATVHQVCYLFRFKSNVESLMNEDKNLRLALDRVQLQVNRAERNAEDIEKDVQKWLDEVSDIITAVQKVEGEIQANRTCLSGLCPNLAWRYRLSRKAEKMTSKLLNLVNRGKFDRVGHIPPGIELFPSKDFVQFESTKSTFDQIIEAMKDNKINMVGIYGMGGVGKTTMAKEVAKKVLELGIFKEVVFAAVSQNPNVRNIQGQIADSLGLKLDGESDARRATRLMKRLRDEKQILIILDDVWARLDLNMIGVPCGDGCRILVTTRRKHVCHSMGCESQIPLNALVEEEGLALFKRNACIGDELPTLNDLAKEVARECKGLPLAIVTIGSALKGKPIDEWNVVLKKMKNSKFVDVEDVDADIYALLKLSYDYLKGEETKLCFLLCSLYPEDYEIPLGDLVIYGKGLGLYEDANTIEEARSQLRVTINHLKASCLLLDGGNEELVKMHDIVRDVALWIASKEKKFFSKAGLGLKQWPKDKGLEKYAGISLMANELEVLPVSLAYPKLETLLLDGNFRAGVEVSDQFFVEMKALKVVHLRRGVMSVKSLQFLTNLRSLCLDDCTLEDISSIGTLSRLEILSLRGCFFDELAKELGELGELRQLDLRGCRWLRRIPANVIRSLSQLEELYIGKYSFSNWDVEGTGAETSNASLYELNSLSHLTMLSLRIEDKCIPKDFAFPKLIRYHISVLPSNYRGFGSLAYMGFGSSYFHLHSSETGSRGIEIHGSRLTSFNAFKEVWHTLQTLEVSDCKALTCLFTVSLARSLVQLEILSVENCISMKHILVADNNIPVREGSHIALPKLRKLALKVLPNFMGFYEGSYYSTWPSLQELIVYKCRNTSPSFTVFEPPGKDSKFLKVNNIARMRHGLKNLKLLEIAGCLTQVVFQLEGFEFDGGEGDHFLSFPSLETLRFSALPELECIWKGPSHFINLQNLSILSVENCPKLRRIFSTTLARRLSKLKVLRISSCSALEQIIVQDDEEEEQLQQAACFSNLLEISIYVCENLKSLFHVNVARDLQQLKELSIARCEKLEQIIFQDDEEEEQHQQAACFSNLLEISISVCDNLKSPFHVNVARNLQQLKKLDIAYCEKLEQIFVGDNAVEECKEIVLPGVQQLNLQDLPKLVHLCPVGCHLILPSLTHLRVTISPRIAARFSVDQNGSVHVKSEARQLGDETNFAMEINCSSTDQIRQLTFGYAIMIEDEA</sequence>
<keyword evidence="3" id="KW-0677">Repeat</keyword>
<gene>
    <name evidence="9" type="ORF">WN944_001611</name>
</gene>
<proteinExistence type="inferred from homology"/>
<dbReference type="Gene3D" id="3.40.50.300">
    <property type="entry name" value="P-loop containing nucleotide triphosphate hydrolases"/>
    <property type="match status" value="1"/>
</dbReference>
<keyword evidence="2" id="KW-0433">Leucine-rich repeat</keyword>
<keyword evidence="5" id="KW-0611">Plant defense</keyword>
<dbReference type="InterPro" id="IPR003593">
    <property type="entry name" value="AAA+_ATPase"/>
</dbReference>
<dbReference type="FunFam" id="3.40.50.300:FF:001091">
    <property type="entry name" value="Probable disease resistance protein At1g61300"/>
    <property type="match status" value="1"/>
</dbReference>
<dbReference type="PRINTS" id="PR00364">
    <property type="entry name" value="DISEASERSIST"/>
</dbReference>
<keyword evidence="4" id="KW-0547">Nucleotide-binding</keyword>
<protein>
    <recommendedName>
        <fullName evidence="8">AAA+ ATPase domain-containing protein</fullName>
    </recommendedName>
</protein>
<dbReference type="Pfam" id="PF23247">
    <property type="entry name" value="LRR_RPS2"/>
    <property type="match status" value="4"/>
</dbReference>
<evidence type="ECO:0000313" key="9">
    <source>
        <dbReference type="EMBL" id="KAK9209247.1"/>
    </source>
</evidence>
<dbReference type="PANTHER" id="PTHR33463">
    <property type="entry name" value="NB-ARC DOMAIN-CONTAINING PROTEIN-RELATED"/>
    <property type="match status" value="1"/>
</dbReference>
<organism evidence="9 10">
    <name type="scientific">Citrus x changshan-huyou</name>
    <dbReference type="NCBI Taxonomy" id="2935761"/>
    <lineage>
        <taxon>Eukaryota</taxon>
        <taxon>Viridiplantae</taxon>
        <taxon>Streptophyta</taxon>
        <taxon>Embryophyta</taxon>
        <taxon>Tracheophyta</taxon>
        <taxon>Spermatophyta</taxon>
        <taxon>Magnoliopsida</taxon>
        <taxon>eudicotyledons</taxon>
        <taxon>Gunneridae</taxon>
        <taxon>Pentapetalae</taxon>
        <taxon>rosids</taxon>
        <taxon>malvids</taxon>
        <taxon>Sapindales</taxon>
        <taxon>Rutaceae</taxon>
        <taxon>Aurantioideae</taxon>
        <taxon>Citrus</taxon>
    </lineage>
</organism>
<dbReference type="SMART" id="SM00382">
    <property type="entry name" value="AAA"/>
    <property type="match status" value="1"/>
</dbReference>
<evidence type="ECO:0000313" key="10">
    <source>
        <dbReference type="Proteomes" id="UP001428341"/>
    </source>
</evidence>
<name>A0AAP0QQY0_9ROSI</name>
<dbReference type="SUPFAM" id="SSF52047">
    <property type="entry name" value="RNI-like"/>
    <property type="match status" value="1"/>
</dbReference>
<dbReference type="Pfam" id="PF00931">
    <property type="entry name" value="NB-ARC"/>
    <property type="match status" value="1"/>
</dbReference>
<evidence type="ECO:0000259" key="8">
    <source>
        <dbReference type="SMART" id="SM00382"/>
    </source>
</evidence>
<comment type="similarity">
    <text evidence="1">Belongs to the disease resistance NB-LRR family.</text>
</comment>
<reference evidence="9 10" key="1">
    <citation type="submission" date="2024-05" db="EMBL/GenBank/DDBJ databases">
        <title>Haplotype-resolved chromosome-level genome assembly of Huyou (Citrus changshanensis).</title>
        <authorList>
            <person name="Miao C."/>
            <person name="Chen W."/>
            <person name="Wu Y."/>
            <person name="Wang L."/>
            <person name="Zhao S."/>
            <person name="Grierson D."/>
            <person name="Xu C."/>
            <person name="Chen K."/>
        </authorList>
    </citation>
    <scope>NUCLEOTIDE SEQUENCE [LARGE SCALE GENOMIC DNA]</scope>
    <source>
        <strain evidence="9">01-14</strain>
        <tissue evidence="9">Leaf</tissue>
    </source>
</reference>
<feature type="coiled-coil region" evidence="7">
    <location>
        <begin position="246"/>
        <end position="287"/>
    </location>
</feature>
<dbReference type="Gene3D" id="3.80.10.10">
    <property type="entry name" value="Ribonuclease Inhibitor"/>
    <property type="match status" value="2"/>
</dbReference>
<evidence type="ECO:0000256" key="4">
    <source>
        <dbReference type="ARBA" id="ARBA00022741"/>
    </source>
</evidence>
<evidence type="ECO:0000256" key="1">
    <source>
        <dbReference type="ARBA" id="ARBA00008894"/>
    </source>
</evidence>
<evidence type="ECO:0000256" key="7">
    <source>
        <dbReference type="SAM" id="Coils"/>
    </source>
</evidence>
<accession>A0AAP0QQY0</accession>
<evidence type="ECO:0000256" key="6">
    <source>
        <dbReference type="ARBA" id="ARBA00022840"/>
    </source>
</evidence>
<dbReference type="InterPro" id="IPR036388">
    <property type="entry name" value="WH-like_DNA-bd_sf"/>
</dbReference>
<dbReference type="InterPro" id="IPR042197">
    <property type="entry name" value="Apaf_helical"/>
</dbReference>
<dbReference type="Proteomes" id="UP001428341">
    <property type="component" value="Unassembled WGS sequence"/>
</dbReference>
<dbReference type="InterPro" id="IPR027417">
    <property type="entry name" value="P-loop_NTPase"/>
</dbReference>
<keyword evidence="10" id="KW-1185">Reference proteome</keyword>
<dbReference type="GO" id="GO:0005524">
    <property type="term" value="F:ATP binding"/>
    <property type="evidence" value="ECO:0007669"/>
    <property type="project" value="UniProtKB-KW"/>
</dbReference>
<dbReference type="Gene3D" id="1.10.10.10">
    <property type="entry name" value="Winged helix-like DNA-binding domain superfamily/Winged helix DNA-binding domain"/>
    <property type="match status" value="1"/>
</dbReference>
<comment type="caution">
    <text evidence="9">The sequence shown here is derived from an EMBL/GenBank/DDBJ whole genome shotgun (WGS) entry which is preliminary data.</text>
</comment>
<feature type="domain" description="AAA+ ATPase" evidence="8">
    <location>
        <begin position="381"/>
        <end position="538"/>
    </location>
</feature>
<dbReference type="PANTHER" id="PTHR33463:SF135">
    <property type="entry name" value="RESISTANCE PROTEIN RPS2, PUTATIVE-RELATED"/>
    <property type="match status" value="1"/>
</dbReference>